<evidence type="ECO:0000259" key="10">
    <source>
        <dbReference type="PROSITE" id="PS50109"/>
    </source>
</evidence>
<name>A0A6C1B097_9RHOO</name>
<evidence type="ECO:0000256" key="8">
    <source>
        <dbReference type="ARBA" id="ARBA00023012"/>
    </source>
</evidence>
<organism evidence="11 12">
    <name type="scientific">Nitrogeniibacter mangrovi</name>
    <dbReference type="NCBI Taxonomy" id="2016596"/>
    <lineage>
        <taxon>Bacteria</taxon>
        <taxon>Pseudomonadati</taxon>
        <taxon>Pseudomonadota</taxon>
        <taxon>Betaproteobacteria</taxon>
        <taxon>Rhodocyclales</taxon>
        <taxon>Zoogloeaceae</taxon>
        <taxon>Nitrogeniibacter</taxon>
    </lineage>
</organism>
<dbReference type="InterPro" id="IPR036097">
    <property type="entry name" value="HisK_dim/P_sf"/>
</dbReference>
<keyword evidence="7" id="KW-0067">ATP-binding</keyword>
<dbReference type="Pfam" id="PF00497">
    <property type="entry name" value="SBP_bac_3"/>
    <property type="match status" value="1"/>
</dbReference>
<dbReference type="CDD" id="cd00082">
    <property type="entry name" value="HisKA"/>
    <property type="match status" value="1"/>
</dbReference>
<keyword evidence="5" id="KW-0547">Nucleotide-binding</keyword>
<accession>A0A6C1B097</accession>
<dbReference type="SUPFAM" id="SSF53850">
    <property type="entry name" value="Periplasmic binding protein-like II"/>
    <property type="match status" value="1"/>
</dbReference>
<dbReference type="SUPFAM" id="SSF55874">
    <property type="entry name" value="ATPase domain of HSP90 chaperone/DNA topoisomerase II/histidine kinase"/>
    <property type="match status" value="1"/>
</dbReference>
<feature type="domain" description="Histidine kinase" evidence="10">
    <location>
        <begin position="459"/>
        <end position="666"/>
    </location>
</feature>
<dbReference type="RefSeq" id="WP_173763405.1">
    <property type="nucleotide sequence ID" value="NZ_CP048836.1"/>
</dbReference>
<evidence type="ECO:0000313" key="11">
    <source>
        <dbReference type="EMBL" id="QID16238.1"/>
    </source>
</evidence>
<dbReference type="InterPro" id="IPR003661">
    <property type="entry name" value="HisK_dim/P_dom"/>
</dbReference>
<dbReference type="InterPro" id="IPR005467">
    <property type="entry name" value="His_kinase_dom"/>
</dbReference>
<dbReference type="SUPFAM" id="SSF47384">
    <property type="entry name" value="Homodimeric domain of signal transducing histidine kinase"/>
    <property type="match status" value="1"/>
</dbReference>
<dbReference type="InterPro" id="IPR003594">
    <property type="entry name" value="HATPase_dom"/>
</dbReference>
<dbReference type="InterPro" id="IPR001638">
    <property type="entry name" value="Solute-binding_3/MltF_N"/>
</dbReference>
<dbReference type="EMBL" id="CP048836">
    <property type="protein sequence ID" value="QID16238.1"/>
    <property type="molecule type" value="Genomic_DNA"/>
</dbReference>
<keyword evidence="9" id="KW-0812">Transmembrane</keyword>
<dbReference type="Proteomes" id="UP000501991">
    <property type="component" value="Chromosome"/>
</dbReference>
<dbReference type="AlphaFoldDB" id="A0A6C1B097"/>
<evidence type="ECO:0000256" key="1">
    <source>
        <dbReference type="ARBA" id="ARBA00000085"/>
    </source>
</evidence>
<dbReference type="PANTHER" id="PTHR43065">
    <property type="entry name" value="SENSOR HISTIDINE KINASE"/>
    <property type="match status" value="1"/>
</dbReference>
<dbReference type="Pfam" id="PF00512">
    <property type="entry name" value="HisKA"/>
    <property type="match status" value="1"/>
</dbReference>
<sequence length="676" mass="73549">MKLTRLPHPSPGPRWRWAGHGLVALALWAAAIAYAATAAPLKSITVAVSDNSPPWVFRDADGHLQGLGVDRWSLWEAATGIKVNLRAVTYRQAKDLLLAGKVDAIDFVSNADVEKDQLDLSDAYMPSNLVLYFHKSISGIVDAKSTRGFLVGVRRGGVCPSELREGGSYNLAPYPSFVALVDAALDGDVKVFCLPDQQAAYLLNRAGKAAEFRRSPPLRSLTAHWAVRKGNAAMKTLIAAGFARVDPAARQAVFDRWLGSSVDQPPVYLRHLAEALVVAAITLLVLLAWLWTLRRAVKRRTADLLAAKRDLAARVREQACLHGVFKASEDLNTPLRVMLHDVADALRTGLACADAASVEVDWDGQHHATGTAQNAGTRLSAPLLAEGQTHGQLTVTYDPPRASADDRTVHDQARGLLDLVAQRLATVFERRALQDERRELDRQMFQMEKLTTMGELTMGLAHEIGNPLGGMKAVAQSLQHEAALPDDVHEDLARLEAEIDRLSAFLRSFHGYAAQQAPAPEACALERILDDVLFWTRRDARSGKVRFEVAGLDTLPPLRADRHQLKQVLLNLVMNAIHALPEGGTVAIRAARAGATARLEVADSGAGIAPELLTRIFEPFFTTRRDGSGLGLPIVRKIVEDHGGSVSITSEPGRGTRVTLIWPLAIEDHDPIDPAR</sequence>
<evidence type="ECO:0000256" key="4">
    <source>
        <dbReference type="ARBA" id="ARBA00022679"/>
    </source>
</evidence>
<reference evidence="11 12" key="1">
    <citation type="submission" date="2020-02" db="EMBL/GenBank/DDBJ databases">
        <title>Nitrogenibacter mangrovi gen. nov., sp. nov. isolated from mangrove sediment, a denitrifying betaproteobacterium.</title>
        <authorList>
            <person name="Liao H."/>
            <person name="Tian Y."/>
        </authorList>
    </citation>
    <scope>NUCLEOTIDE SEQUENCE [LARGE SCALE GENOMIC DNA]</scope>
    <source>
        <strain evidence="11 12">M9-3-2</strain>
    </source>
</reference>
<dbReference type="PRINTS" id="PR00344">
    <property type="entry name" value="BCTRLSENSOR"/>
</dbReference>
<evidence type="ECO:0000256" key="5">
    <source>
        <dbReference type="ARBA" id="ARBA00022741"/>
    </source>
</evidence>
<evidence type="ECO:0000256" key="6">
    <source>
        <dbReference type="ARBA" id="ARBA00022777"/>
    </source>
</evidence>
<dbReference type="KEGG" id="azq:G3580_00525"/>
<keyword evidence="12" id="KW-1185">Reference proteome</keyword>
<dbReference type="InterPro" id="IPR004358">
    <property type="entry name" value="Sig_transdc_His_kin-like_C"/>
</dbReference>
<gene>
    <name evidence="11" type="ORF">G3580_00525</name>
</gene>
<protein>
    <recommendedName>
        <fullName evidence="2">histidine kinase</fullName>
        <ecNumber evidence="2">2.7.13.3</ecNumber>
    </recommendedName>
</protein>
<dbReference type="PROSITE" id="PS50109">
    <property type="entry name" value="HIS_KIN"/>
    <property type="match status" value="1"/>
</dbReference>
<dbReference type="InterPro" id="IPR036890">
    <property type="entry name" value="HATPase_C_sf"/>
</dbReference>
<evidence type="ECO:0000256" key="9">
    <source>
        <dbReference type="SAM" id="Phobius"/>
    </source>
</evidence>
<evidence type="ECO:0000313" key="12">
    <source>
        <dbReference type="Proteomes" id="UP000501991"/>
    </source>
</evidence>
<dbReference type="SMART" id="SM00387">
    <property type="entry name" value="HATPase_c"/>
    <property type="match status" value="1"/>
</dbReference>
<keyword evidence="9" id="KW-0472">Membrane</keyword>
<evidence type="ECO:0000256" key="2">
    <source>
        <dbReference type="ARBA" id="ARBA00012438"/>
    </source>
</evidence>
<keyword evidence="9" id="KW-1133">Transmembrane helix</keyword>
<keyword evidence="6" id="KW-0418">Kinase</keyword>
<dbReference type="Gene3D" id="3.30.565.10">
    <property type="entry name" value="Histidine kinase-like ATPase, C-terminal domain"/>
    <property type="match status" value="1"/>
</dbReference>
<dbReference type="EC" id="2.7.13.3" evidence="2"/>
<evidence type="ECO:0000256" key="3">
    <source>
        <dbReference type="ARBA" id="ARBA00022553"/>
    </source>
</evidence>
<dbReference type="PANTHER" id="PTHR43065:SF10">
    <property type="entry name" value="PEROXIDE STRESS-ACTIVATED HISTIDINE KINASE MAK3"/>
    <property type="match status" value="1"/>
</dbReference>
<dbReference type="SMART" id="SM00388">
    <property type="entry name" value="HisKA"/>
    <property type="match status" value="1"/>
</dbReference>
<proteinExistence type="predicted"/>
<keyword evidence="3" id="KW-0597">Phosphoprotein</keyword>
<dbReference type="SMART" id="SM00062">
    <property type="entry name" value="PBPb"/>
    <property type="match status" value="1"/>
</dbReference>
<keyword evidence="8" id="KW-0902">Two-component regulatory system</keyword>
<keyword evidence="4" id="KW-0808">Transferase</keyword>
<evidence type="ECO:0000256" key="7">
    <source>
        <dbReference type="ARBA" id="ARBA00022840"/>
    </source>
</evidence>
<dbReference type="Gene3D" id="1.10.287.130">
    <property type="match status" value="1"/>
</dbReference>
<dbReference type="Gene3D" id="3.40.190.10">
    <property type="entry name" value="Periplasmic binding protein-like II"/>
    <property type="match status" value="2"/>
</dbReference>
<dbReference type="GO" id="GO:0005524">
    <property type="term" value="F:ATP binding"/>
    <property type="evidence" value="ECO:0007669"/>
    <property type="project" value="UniProtKB-KW"/>
</dbReference>
<dbReference type="Pfam" id="PF02518">
    <property type="entry name" value="HATPase_c"/>
    <property type="match status" value="1"/>
</dbReference>
<feature type="transmembrane region" description="Helical" evidence="9">
    <location>
        <begin position="268"/>
        <end position="291"/>
    </location>
</feature>
<comment type="catalytic activity">
    <reaction evidence="1">
        <text>ATP + protein L-histidine = ADP + protein N-phospho-L-histidine.</text>
        <dbReference type="EC" id="2.7.13.3"/>
    </reaction>
</comment>
<dbReference type="GO" id="GO:0000155">
    <property type="term" value="F:phosphorelay sensor kinase activity"/>
    <property type="evidence" value="ECO:0007669"/>
    <property type="project" value="InterPro"/>
</dbReference>